<name>A0AAD1ZXN2_9LAMI</name>
<proteinExistence type="predicted"/>
<dbReference type="PANTHER" id="PTHR46086">
    <property type="entry name" value="ALPHA/BETA-HYDROLASES SUPERFAMILY PROTEIN"/>
    <property type="match status" value="1"/>
</dbReference>
<evidence type="ECO:0000313" key="2">
    <source>
        <dbReference type="EMBL" id="CAI9777458.1"/>
    </source>
</evidence>
<evidence type="ECO:0000256" key="1">
    <source>
        <dbReference type="SAM" id="Phobius"/>
    </source>
</evidence>
<keyword evidence="1" id="KW-0472">Membrane</keyword>
<evidence type="ECO:0000313" key="3">
    <source>
        <dbReference type="Proteomes" id="UP000834106"/>
    </source>
</evidence>
<feature type="transmembrane region" description="Helical" evidence="1">
    <location>
        <begin position="56"/>
        <end position="79"/>
    </location>
</feature>
<dbReference type="GO" id="GO:0004806">
    <property type="term" value="F:triacylglycerol lipase activity"/>
    <property type="evidence" value="ECO:0007669"/>
    <property type="project" value="InterPro"/>
</dbReference>
<reference evidence="2" key="1">
    <citation type="submission" date="2023-05" db="EMBL/GenBank/DDBJ databases">
        <authorList>
            <person name="Huff M."/>
        </authorList>
    </citation>
    <scope>NUCLEOTIDE SEQUENCE</scope>
</reference>
<sequence length="201" mass="23107">MASECNKSFCSDYMLLKPEEAGLVDVFRILFSDDIGKRKFIDCPEGKQSAPFKRRWLIFVAILVLKLLLAVEKPMAWFGSSVEQWLNLFSSNGSLSSLVLNFLRGKVIYTEKTAANFMSIIGHVDNRQELDDKIKLGDKRYYAALSMMAAKVSYENKAYVESTVMHYWKVRYYRPRKGARRIYESSRSPEERGLASRTGGR</sequence>
<dbReference type="AlphaFoldDB" id="A0AAD1ZXN2"/>
<protein>
    <submittedName>
        <fullName evidence="2">Uncharacterized protein</fullName>
    </submittedName>
</protein>
<keyword evidence="3" id="KW-1185">Reference proteome</keyword>
<gene>
    <name evidence="2" type="ORF">FPE_LOCUS24888</name>
</gene>
<keyword evidence="1" id="KW-1133">Transmembrane helix</keyword>
<dbReference type="PANTHER" id="PTHR46086:SF17">
    <property type="entry name" value="ALPHA_BETA-HYDROLASES SUPERFAMILY PROTEIN"/>
    <property type="match status" value="1"/>
</dbReference>
<dbReference type="GO" id="GO:0006629">
    <property type="term" value="P:lipid metabolic process"/>
    <property type="evidence" value="ECO:0007669"/>
    <property type="project" value="InterPro"/>
</dbReference>
<keyword evidence="1" id="KW-0812">Transmembrane</keyword>
<dbReference type="InterPro" id="IPR044819">
    <property type="entry name" value="OBL-like"/>
</dbReference>
<accession>A0AAD1ZXN2</accession>
<dbReference type="Proteomes" id="UP000834106">
    <property type="component" value="Chromosome 15"/>
</dbReference>
<dbReference type="EMBL" id="OU503050">
    <property type="protein sequence ID" value="CAI9777458.1"/>
    <property type="molecule type" value="Genomic_DNA"/>
</dbReference>
<organism evidence="2 3">
    <name type="scientific">Fraxinus pennsylvanica</name>
    <dbReference type="NCBI Taxonomy" id="56036"/>
    <lineage>
        <taxon>Eukaryota</taxon>
        <taxon>Viridiplantae</taxon>
        <taxon>Streptophyta</taxon>
        <taxon>Embryophyta</taxon>
        <taxon>Tracheophyta</taxon>
        <taxon>Spermatophyta</taxon>
        <taxon>Magnoliopsida</taxon>
        <taxon>eudicotyledons</taxon>
        <taxon>Gunneridae</taxon>
        <taxon>Pentapetalae</taxon>
        <taxon>asterids</taxon>
        <taxon>lamiids</taxon>
        <taxon>Lamiales</taxon>
        <taxon>Oleaceae</taxon>
        <taxon>Oleeae</taxon>
        <taxon>Fraxinus</taxon>
    </lineage>
</organism>